<dbReference type="EMBL" id="GBXM01092249">
    <property type="protein sequence ID" value="JAH16328.1"/>
    <property type="molecule type" value="Transcribed_RNA"/>
</dbReference>
<sequence length="27" mass="3092">MFIQIYRTGLGKIGHGRAQSRKKKTTD</sequence>
<protein>
    <submittedName>
        <fullName evidence="1">Uncharacterized protein</fullName>
    </submittedName>
</protein>
<accession>A0A0E9QJT3</accession>
<name>A0A0E9QJT3_ANGAN</name>
<dbReference type="AlphaFoldDB" id="A0A0E9QJT3"/>
<reference evidence="1" key="2">
    <citation type="journal article" date="2015" name="Fish Shellfish Immunol.">
        <title>Early steps in the European eel (Anguilla anguilla)-Vibrio vulnificus interaction in the gills: Role of the RtxA13 toxin.</title>
        <authorList>
            <person name="Callol A."/>
            <person name="Pajuelo D."/>
            <person name="Ebbesson L."/>
            <person name="Teles M."/>
            <person name="MacKenzie S."/>
            <person name="Amaro C."/>
        </authorList>
    </citation>
    <scope>NUCLEOTIDE SEQUENCE</scope>
</reference>
<evidence type="ECO:0000313" key="1">
    <source>
        <dbReference type="EMBL" id="JAH16328.1"/>
    </source>
</evidence>
<organism evidence="1">
    <name type="scientific">Anguilla anguilla</name>
    <name type="common">European freshwater eel</name>
    <name type="synonym">Muraena anguilla</name>
    <dbReference type="NCBI Taxonomy" id="7936"/>
    <lineage>
        <taxon>Eukaryota</taxon>
        <taxon>Metazoa</taxon>
        <taxon>Chordata</taxon>
        <taxon>Craniata</taxon>
        <taxon>Vertebrata</taxon>
        <taxon>Euteleostomi</taxon>
        <taxon>Actinopterygii</taxon>
        <taxon>Neopterygii</taxon>
        <taxon>Teleostei</taxon>
        <taxon>Anguilliformes</taxon>
        <taxon>Anguillidae</taxon>
        <taxon>Anguilla</taxon>
    </lineage>
</organism>
<proteinExistence type="predicted"/>
<reference evidence="1" key="1">
    <citation type="submission" date="2014-11" db="EMBL/GenBank/DDBJ databases">
        <authorList>
            <person name="Amaro Gonzalez C."/>
        </authorList>
    </citation>
    <scope>NUCLEOTIDE SEQUENCE</scope>
</reference>